<dbReference type="EMBL" id="CAADFK010000119">
    <property type="protein sequence ID" value="VFK17556.1"/>
    <property type="molecule type" value="Genomic_DNA"/>
</dbReference>
<proteinExistence type="predicted"/>
<name>A0A450WKK0_9GAMM</name>
<protein>
    <submittedName>
        <fullName evidence="1">YcfA-like protein</fullName>
    </submittedName>
</protein>
<accession>A0A450WKK0</accession>
<reference evidence="1" key="1">
    <citation type="submission" date="2019-02" db="EMBL/GenBank/DDBJ databases">
        <authorList>
            <person name="Gruber-Vodicka R. H."/>
            <person name="Seah K. B. B."/>
        </authorList>
    </citation>
    <scope>NUCLEOTIDE SEQUENCE</scope>
    <source>
        <strain evidence="1">BECK_S313</strain>
    </source>
</reference>
<dbReference type="AlphaFoldDB" id="A0A450WKK0"/>
<gene>
    <name evidence="1" type="ORF">BECKLPF1236B_GA0070989_111911</name>
</gene>
<sequence>MARHHPLTCKEVKCVLKVLGFSPTPGKRTSHEQWIKEEKGRLRQVTVDCPKSPFSQDLVKWMAKQAGVSKNKFYSLLGSC</sequence>
<dbReference type="InterPro" id="IPR038570">
    <property type="entry name" value="HicA_sf"/>
</dbReference>
<evidence type="ECO:0000313" key="1">
    <source>
        <dbReference type="EMBL" id="VFK17556.1"/>
    </source>
</evidence>
<organism evidence="1">
    <name type="scientific">Candidatus Kentrum sp. LPFa</name>
    <dbReference type="NCBI Taxonomy" id="2126335"/>
    <lineage>
        <taxon>Bacteria</taxon>
        <taxon>Pseudomonadati</taxon>
        <taxon>Pseudomonadota</taxon>
        <taxon>Gammaproteobacteria</taxon>
        <taxon>Candidatus Kentrum</taxon>
    </lineage>
</organism>
<dbReference type="Gene3D" id="3.30.920.30">
    <property type="entry name" value="Hypothetical protein"/>
    <property type="match status" value="1"/>
</dbReference>
<dbReference type="SUPFAM" id="SSF54786">
    <property type="entry name" value="YcfA/nrd intein domain"/>
    <property type="match status" value="1"/>
</dbReference>